<proteinExistence type="predicted"/>
<name>A0A509EBD1_9HYPH</name>
<dbReference type="EMBL" id="CABFPH010000023">
    <property type="protein sequence ID" value="VUD71458.1"/>
    <property type="molecule type" value="Genomic_DNA"/>
</dbReference>
<feature type="signal peptide" evidence="1">
    <location>
        <begin position="1"/>
        <end position="24"/>
    </location>
</feature>
<feature type="chain" id="PRO_5021466417" description="Beta/gamma crystallin 'Greek key' domain-containing protein" evidence="1">
    <location>
        <begin position="25"/>
        <end position="95"/>
    </location>
</feature>
<dbReference type="OrthoDB" id="7872442at2"/>
<evidence type="ECO:0000313" key="3">
    <source>
        <dbReference type="Proteomes" id="UP000410984"/>
    </source>
</evidence>
<dbReference type="AlphaFoldDB" id="A0A509EBD1"/>
<evidence type="ECO:0008006" key="4">
    <source>
        <dbReference type="Google" id="ProtNLM"/>
    </source>
</evidence>
<reference evidence="2 3" key="1">
    <citation type="submission" date="2019-06" db="EMBL/GenBank/DDBJ databases">
        <authorList>
            <person name="Rodrigo-Torres L."/>
            <person name="Arahal R. D."/>
            <person name="Lucena T."/>
        </authorList>
    </citation>
    <scope>NUCLEOTIDE SEQUENCE [LARGE SCALE GENOMIC DNA]</scope>
    <source>
        <strain evidence="2 3">SB0023/3</strain>
    </source>
</reference>
<keyword evidence="3" id="KW-1185">Reference proteome</keyword>
<organism evidence="2 3">
    <name type="scientific">Methylobacterium symbioticum</name>
    <dbReference type="NCBI Taxonomy" id="2584084"/>
    <lineage>
        <taxon>Bacteria</taxon>
        <taxon>Pseudomonadati</taxon>
        <taxon>Pseudomonadota</taxon>
        <taxon>Alphaproteobacteria</taxon>
        <taxon>Hyphomicrobiales</taxon>
        <taxon>Methylobacteriaceae</taxon>
        <taxon>Methylobacterium</taxon>
    </lineage>
</organism>
<accession>A0A509EBD1</accession>
<evidence type="ECO:0000313" key="2">
    <source>
        <dbReference type="EMBL" id="VUD71458.1"/>
    </source>
</evidence>
<keyword evidence="1" id="KW-0732">Signal</keyword>
<protein>
    <recommendedName>
        <fullName evidence="4">Beta/gamma crystallin 'Greek key' domain-containing protein</fullName>
    </recommendedName>
</protein>
<evidence type="ECO:0000256" key="1">
    <source>
        <dbReference type="SAM" id="SignalP"/>
    </source>
</evidence>
<dbReference type="Proteomes" id="UP000410984">
    <property type="component" value="Unassembled WGS sequence"/>
</dbReference>
<dbReference type="RefSeq" id="WP_142582893.1">
    <property type="nucleotide sequence ID" value="NZ_CABFPH010000023.1"/>
</dbReference>
<gene>
    <name evidence="2" type="ORF">MET9862_02040</name>
</gene>
<sequence>MRARPSIALLVALLAGLAIRPAAAEVRFGPGVRIGGHDFSNRRYRSVHIARVKRLPGPPGCRHVRNGVYRRGDGTVVRGPMERCNLVAIPPARRR</sequence>